<feature type="transmembrane region" description="Helical" evidence="1">
    <location>
        <begin position="48"/>
        <end position="64"/>
    </location>
</feature>
<reference evidence="2 3" key="1">
    <citation type="submission" date="2017-09" db="EMBL/GenBank/DDBJ databases">
        <title>Genomics of the genus Arcobacter.</title>
        <authorList>
            <person name="Perez-Cataluna A."/>
            <person name="Figueras M.J."/>
            <person name="Salas-Masso N."/>
        </authorList>
    </citation>
    <scope>NUCLEOTIDE SEQUENCE [LARGE SCALE GENOMIC DNA]</scope>
    <source>
        <strain evidence="2 3">F156-34</strain>
    </source>
</reference>
<feature type="transmembrane region" description="Helical" evidence="1">
    <location>
        <begin position="22"/>
        <end position="41"/>
    </location>
</feature>
<feature type="transmembrane region" description="Helical" evidence="1">
    <location>
        <begin position="121"/>
        <end position="139"/>
    </location>
</feature>
<protein>
    <submittedName>
        <fullName evidence="2">Uncharacterized protein</fullName>
    </submittedName>
</protein>
<sequence>MNLIISLLYAPIVFISLKYFDITKVSFVIFCLSTLWFIIVFKRGYKEYLYPLLYICISILAFFLKEFLLLKTIPFLISSFITAIMFISYINKKSIILFFAKKFSKKEFSKKEEEYIHKSTLFWFFTSLINAIIHLVILFNTNMDYWIYYSSIGWYFIFIFAGVLQFLHRKFIFLKDSND</sequence>
<keyword evidence="1" id="KW-0472">Membrane</keyword>
<evidence type="ECO:0000313" key="2">
    <source>
        <dbReference type="EMBL" id="RXK12551.1"/>
    </source>
</evidence>
<keyword evidence="3" id="KW-1185">Reference proteome</keyword>
<dbReference type="RefSeq" id="WP_129061608.1">
    <property type="nucleotide sequence ID" value="NZ_NXIE01000003.1"/>
</dbReference>
<keyword evidence="1" id="KW-0812">Transmembrane</keyword>
<proteinExistence type="predicted"/>
<evidence type="ECO:0000256" key="1">
    <source>
        <dbReference type="SAM" id="Phobius"/>
    </source>
</evidence>
<feature type="transmembrane region" description="Helical" evidence="1">
    <location>
        <begin position="76"/>
        <end position="100"/>
    </location>
</feature>
<feature type="transmembrane region" description="Helical" evidence="1">
    <location>
        <begin position="145"/>
        <end position="167"/>
    </location>
</feature>
<organism evidence="2 3">
    <name type="scientific">Halarcobacter mediterraneus</name>
    <dbReference type="NCBI Taxonomy" id="2023153"/>
    <lineage>
        <taxon>Bacteria</taxon>
        <taxon>Pseudomonadati</taxon>
        <taxon>Campylobacterota</taxon>
        <taxon>Epsilonproteobacteria</taxon>
        <taxon>Campylobacterales</taxon>
        <taxon>Arcobacteraceae</taxon>
        <taxon>Halarcobacter</taxon>
    </lineage>
</organism>
<name>A0A4Q1AWR2_9BACT</name>
<dbReference type="Proteomes" id="UP000289718">
    <property type="component" value="Unassembled WGS sequence"/>
</dbReference>
<gene>
    <name evidence="2" type="ORF">CP965_08195</name>
</gene>
<comment type="caution">
    <text evidence="2">The sequence shown here is derived from an EMBL/GenBank/DDBJ whole genome shotgun (WGS) entry which is preliminary data.</text>
</comment>
<dbReference type="AlphaFoldDB" id="A0A4Q1AWR2"/>
<dbReference type="OrthoDB" id="5339472at2"/>
<keyword evidence="1" id="KW-1133">Transmembrane helix</keyword>
<accession>A0A4Q1AWR2</accession>
<evidence type="ECO:0000313" key="3">
    <source>
        <dbReference type="Proteomes" id="UP000289718"/>
    </source>
</evidence>
<dbReference type="EMBL" id="NXIE01000003">
    <property type="protein sequence ID" value="RXK12551.1"/>
    <property type="molecule type" value="Genomic_DNA"/>
</dbReference>